<reference evidence="3" key="1">
    <citation type="submission" date="2018-05" db="EMBL/GenBank/DDBJ databases">
        <title>Zavarzinia sp. HR-AS.</title>
        <authorList>
            <person name="Lee Y."/>
            <person name="Jeon C.O."/>
        </authorList>
    </citation>
    <scope>NUCLEOTIDE SEQUENCE [LARGE SCALE GENOMIC DNA]</scope>
    <source>
        <strain evidence="3">DSM 1231</strain>
    </source>
</reference>
<dbReference type="Proteomes" id="UP000246077">
    <property type="component" value="Unassembled WGS sequence"/>
</dbReference>
<gene>
    <name evidence="2" type="ORF">DKG75_16705</name>
</gene>
<dbReference type="GO" id="GO:0032259">
    <property type="term" value="P:methylation"/>
    <property type="evidence" value="ECO:0007669"/>
    <property type="project" value="UniProtKB-KW"/>
</dbReference>
<keyword evidence="2" id="KW-0808">Transferase</keyword>
<dbReference type="InterPro" id="IPR011335">
    <property type="entry name" value="Restrct_endonuc-II-like"/>
</dbReference>
<dbReference type="Gene3D" id="3.40.960.10">
    <property type="entry name" value="VSR Endonuclease"/>
    <property type="match status" value="1"/>
</dbReference>
<name>A0A317E0V4_9PROT</name>
<dbReference type="CDD" id="cd01038">
    <property type="entry name" value="Endonuclease_DUF559"/>
    <property type="match status" value="1"/>
</dbReference>
<dbReference type="PANTHER" id="PTHR38590:SF1">
    <property type="entry name" value="BLL0828 PROTEIN"/>
    <property type="match status" value="1"/>
</dbReference>
<dbReference type="SUPFAM" id="SSF52980">
    <property type="entry name" value="Restriction endonuclease-like"/>
    <property type="match status" value="1"/>
</dbReference>
<dbReference type="Pfam" id="PF04480">
    <property type="entry name" value="DUF559"/>
    <property type="match status" value="1"/>
</dbReference>
<comment type="caution">
    <text evidence="2">The sequence shown here is derived from an EMBL/GenBank/DDBJ whole genome shotgun (WGS) entry which is preliminary data.</text>
</comment>
<dbReference type="GO" id="GO:0008168">
    <property type="term" value="F:methyltransferase activity"/>
    <property type="evidence" value="ECO:0007669"/>
    <property type="project" value="UniProtKB-KW"/>
</dbReference>
<keyword evidence="3" id="KW-1185">Reference proteome</keyword>
<proteinExistence type="predicted"/>
<organism evidence="2 3">
    <name type="scientific">Zavarzinia compransoris</name>
    <dbReference type="NCBI Taxonomy" id="1264899"/>
    <lineage>
        <taxon>Bacteria</taxon>
        <taxon>Pseudomonadati</taxon>
        <taxon>Pseudomonadota</taxon>
        <taxon>Alphaproteobacteria</taxon>
        <taxon>Rhodospirillales</taxon>
        <taxon>Zavarziniaceae</taxon>
        <taxon>Zavarzinia</taxon>
    </lineage>
</organism>
<protein>
    <submittedName>
        <fullName evidence="2">DNA methyltransferase</fullName>
    </submittedName>
</protein>
<evidence type="ECO:0000313" key="2">
    <source>
        <dbReference type="EMBL" id="PWR20074.1"/>
    </source>
</evidence>
<dbReference type="OrthoDB" id="9798754at2"/>
<evidence type="ECO:0000259" key="1">
    <source>
        <dbReference type="Pfam" id="PF04480"/>
    </source>
</evidence>
<dbReference type="EMBL" id="QGLF01000004">
    <property type="protein sequence ID" value="PWR20074.1"/>
    <property type="molecule type" value="Genomic_DNA"/>
</dbReference>
<keyword evidence="2" id="KW-0489">Methyltransferase</keyword>
<feature type="domain" description="DUF559" evidence="1">
    <location>
        <begin position="6"/>
        <end position="108"/>
    </location>
</feature>
<dbReference type="AlphaFoldDB" id="A0A317E0V4"/>
<dbReference type="RefSeq" id="WP_109922288.1">
    <property type="nucleotide sequence ID" value="NZ_QGLF01000004.1"/>
</dbReference>
<evidence type="ECO:0000313" key="3">
    <source>
        <dbReference type="Proteomes" id="UP000246077"/>
    </source>
</evidence>
<accession>A0A317E0V4</accession>
<sequence>MANSTIQRARRLRRDATDAEALLWCRLRTAALPLRARRQHPVEGYIADFAFVLARLVIEVDGGQHAGSETDRDRDRRLRAAGWRVLRFWNHEVTDNIEGVLETIAQTLATSPLHPPSPCKRGEGG</sequence>
<dbReference type="InterPro" id="IPR007569">
    <property type="entry name" value="DUF559"/>
</dbReference>
<dbReference type="InterPro" id="IPR047216">
    <property type="entry name" value="Endonuclease_DUF559_bact"/>
</dbReference>
<dbReference type="PANTHER" id="PTHR38590">
    <property type="entry name" value="BLL0828 PROTEIN"/>
    <property type="match status" value="1"/>
</dbReference>